<dbReference type="Pfam" id="PF04012">
    <property type="entry name" value="PspA_IM30"/>
    <property type="match status" value="1"/>
</dbReference>
<gene>
    <name evidence="3" type="ORF">SAMN00808754_1754</name>
</gene>
<evidence type="ECO:0000256" key="1">
    <source>
        <dbReference type="ARBA" id="ARBA00043985"/>
    </source>
</evidence>
<sequence length="212" mass="24499">MEWFKKLKSLLRKGLQVPAPQEEEPKEVIDLYLKKAAEKLKILNLRINEAVAEELRLRQKLEACRTEVDSWSKQAKAAITRGRDDMARIALEHKYLAERNLVEYESRLAAQQKMLQEMRETYRILEEKFNRLQAEKERLLGHIQAAQAVKEAAEALEGTVLDFLEDKWLQAAAEAEAAKFLATRQIPSNQAIEDELGRLKMQTVNVETGKRE</sequence>
<accession>A0A1W1VUQ7</accession>
<dbReference type="InterPro" id="IPR007157">
    <property type="entry name" value="PspA_VIPP1"/>
</dbReference>
<keyword evidence="4" id="KW-1185">Reference proteome</keyword>
<protein>
    <submittedName>
        <fullName evidence="3">Phage shock protein A (PspA) family protein</fullName>
    </submittedName>
</protein>
<dbReference type="OrthoDB" id="9779630at2"/>
<evidence type="ECO:0000313" key="4">
    <source>
        <dbReference type="Proteomes" id="UP000192569"/>
    </source>
</evidence>
<dbReference type="STRING" id="698762.SAMN00808754_1754"/>
<reference evidence="3 4" key="1">
    <citation type="submission" date="2017-04" db="EMBL/GenBank/DDBJ databases">
        <authorList>
            <person name="Afonso C.L."/>
            <person name="Miller P.J."/>
            <person name="Scott M.A."/>
            <person name="Spackman E."/>
            <person name="Goraichik I."/>
            <person name="Dimitrov K.M."/>
            <person name="Suarez D.L."/>
            <person name="Swayne D.E."/>
        </authorList>
    </citation>
    <scope>NUCLEOTIDE SEQUENCE [LARGE SCALE GENOMIC DNA]</scope>
    <source>
        <strain evidence="3 4">ToBE</strain>
    </source>
</reference>
<organism evidence="3 4">
    <name type="scientific">Thermanaeromonas toyohensis ToBE</name>
    <dbReference type="NCBI Taxonomy" id="698762"/>
    <lineage>
        <taxon>Bacteria</taxon>
        <taxon>Bacillati</taxon>
        <taxon>Bacillota</taxon>
        <taxon>Clostridia</taxon>
        <taxon>Neomoorellales</taxon>
        <taxon>Neomoorellaceae</taxon>
        <taxon>Thermanaeromonas</taxon>
    </lineage>
</organism>
<evidence type="ECO:0000256" key="2">
    <source>
        <dbReference type="SAM" id="Coils"/>
    </source>
</evidence>
<dbReference type="EMBL" id="LT838272">
    <property type="protein sequence ID" value="SMB97088.1"/>
    <property type="molecule type" value="Genomic_DNA"/>
</dbReference>
<keyword evidence="2" id="KW-0175">Coiled coil</keyword>
<proteinExistence type="inferred from homology"/>
<name>A0A1W1VUQ7_9FIRM</name>
<comment type="similarity">
    <text evidence="1">Belongs to the PspA/Vipp/IM30 family.</text>
</comment>
<dbReference type="PANTHER" id="PTHR31088:SF6">
    <property type="entry name" value="PHAGE SHOCK PROTEIN A"/>
    <property type="match status" value="1"/>
</dbReference>
<dbReference type="AlphaFoldDB" id="A0A1W1VUQ7"/>
<dbReference type="PANTHER" id="PTHR31088">
    <property type="entry name" value="MEMBRANE-ASSOCIATED PROTEIN VIPP1, CHLOROPLASTIC"/>
    <property type="match status" value="1"/>
</dbReference>
<evidence type="ECO:0000313" key="3">
    <source>
        <dbReference type="EMBL" id="SMB97088.1"/>
    </source>
</evidence>
<dbReference type="Proteomes" id="UP000192569">
    <property type="component" value="Chromosome I"/>
</dbReference>
<feature type="coiled-coil region" evidence="2">
    <location>
        <begin position="101"/>
        <end position="142"/>
    </location>
</feature>
<dbReference type="RefSeq" id="WP_084665358.1">
    <property type="nucleotide sequence ID" value="NZ_LT838272.1"/>
</dbReference>